<proteinExistence type="predicted"/>
<evidence type="ECO:0000313" key="2">
    <source>
        <dbReference type="EMBL" id="GEN83944.1"/>
    </source>
</evidence>
<evidence type="ECO:0000313" key="3">
    <source>
        <dbReference type="Proteomes" id="UP000321901"/>
    </source>
</evidence>
<protein>
    <submittedName>
        <fullName evidence="2">Alpha/beta hydrolase</fullName>
    </submittedName>
</protein>
<dbReference type="InterPro" id="IPR000073">
    <property type="entry name" value="AB_hydrolase_1"/>
</dbReference>
<dbReference type="Gene3D" id="3.40.50.1820">
    <property type="entry name" value="alpha/beta hydrolase"/>
    <property type="match status" value="1"/>
</dbReference>
<evidence type="ECO:0000259" key="1">
    <source>
        <dbReference type="Pfam" id="PF00561"/>
    </source>
</evidence>
<dbReference type="OrthoDB" id="9805423at2"/>
<keyword evidence="3" id="KW-1185">Reference proteome</keyword>
<dbReference type="GO" id="GO:0016787">
    <property type="term" value="F:hydrolase activity"/>
    <property type="evidence" value="ECO:0007669"/>
    <property type="project" value="UniProtKB-KW"/>
</dbReference>
<accession>A0A511Z945</accession>
<dbReference type="Pfam" id="PF00561">
    <property type="entry name" value="Abhydrolase_1"/>
    <property type="match status" value="1"/>
</dbReference>
<dbReference type="Proteomes" id="UP000321901">
    <property type="component" value="Unassembled WGS sequence"/>
</dbReference>
<dbReference type="InterPro" id="IPR050266">
    <property type="entry name" value="AB_hydrolase_sf"/>
</dbReference>
<dbReference type="RefSeq" id="WP_147058336.1">
    <property type="nucleotide sequence ID" value="NZ_BJYL01000029.1"/>
</dbReference>
<reference evidence="2 3" key="1">
    <citation type="submission" date="2019-07" db="EMBL/GenBank/DDBJ databases">
        <title>Whole genome shotgun sequence of Sporosarcina luteola NBRC 105378.</title>
        <authorList>
            <person name="Hosoyama A."/>
            <person name="Uohara A."/>
            <person name="Ohji S."/>
            <person name="Ichikawa N."/>
        </authorList>
    </citation>
    <scope>NUCLEOTIDE SEQUENCE [LARGE SCALE GENOMIC DNA]</scope>
    <source>
        <strain evidence="2 3">NBRC 105378</strain>
    </source>
</reference>
<organism evidence="2 3">
    <name type="scientific">Sporosarcina luteola</name>
    <dbReference type="NCBI Taxonomy" id="582850"/>
    <lineage>
        <taxon>Bacteria</taxon>
        <taxon>Bacillati</taxon>
        <taxon>Bacillota</taxon>
        <taxon>Bacilli</taxon>
        <taxon>Bacillales</taxon>
        <taxon>Caryophanaceae</taxon>
        <taxon>Sporosarcina</taxon>
    </lineage>
</organism>
<keyword evidence="2" id="KW-0378">Hydrolase</keyword>
<dbReference type="PANTHER" id="PTHR43798">
    <property type="entry name" value="MONOACYLGLYCEROL LIPASE"/>
    <property type="match status" value="1"/>
</dbReference>
<dbReference type="EMBL" id="BJYL01000029">
    <property type="protein sequence ID" value="GEN83944.1"/>
    <property type="molecule type" value="Genomic_DNA"/>
</dbReference>
<gene>
    <name evidence="2" type="ORF">SLU01_22560</name>
</gene>
<dbReference type="SUPFAM" id="SSF53474">
    <property type="entry name" value="alpha/beta-Hydrolases"/>
    <property type="match status" value="1"/>
</dbReference>
<name>A0A511Z945_9BACL</name>
<sequence>MILHSKVAGEGVPIIFLHTGLQTGETDFVYQREHFKDSFCIVLPDLRAHGKSQVGQIDIHTYFEDTAGDLAKTMDHLNIEKAHIVGCSLGALVGLLFAKRFPARVHSLTLSGIVPVKPDNWPELVEKDTVQQMALLENKEVIHYFNSVHASNWQDFLRQSMNEDWYPFDETGDLSTLECPTLFIVGEGQSHEVDGASIYPRQNDKIHVAVVPFAGHLVHIEQPDIYTTILDLFIRGL</sequence>
<dbReference type="InterPro" id="IPR029058">
    <property type="entry name" value="AB_hydrolase_fold"/>
</dbReference>
<comment type="caution">
    <text evidence="2">The sequence shown here is derived from an EMBL/GenBank/DDBJ whole genome shotgun (WGS) entry which is preliminary data.</text>
</comment>
<dbReference type="AlphaFoldDB" id="A0A511Z945"/>
<feature type="domain" description="AB hydrolase-1" evidence="1">
    <location>
        <begin position="13"/>
        <end position="168"/>
    </location>
</feature>